<evidence type="ECO:0000313" key="2">
    <source>
        <dbReference type="Proteomes" id="UP001230986"/>
    </source>
</evidence>
<dbReference type="Proteomes" id="UP001230986">
    <property type="component" value="Unassembled WGS sequence"/>
</dbReference>
<keyword evidence="2" id="KW-1185">Reference proteome</keyword>
<evidence type="ECO:0000313" key="1">
    <source>
        <dbReference type="EMBL" id="MDL5057724.1"/>
    </source>
</evidence>
<name>A0ABT7M0E3_9CYAN</name>
<dbReference type="EMBL" id="JASVEJ010000037">
    <property type="protein sequence ID" value="MDL5057724.1"/>
    <property type="molecule type" value="Genomic_DNA"/>
</dbReference>
<protein>
    <submittedName>
        <fullName evidence="1">Uncharacterized protein</fullName>
    </submittedName>
</protein>
<organism evidence="1 2">
    <name type="scientific">Geitlerinema calcuttense NRMC-F 0142</name>
    <dbReference type="NCBI Taxonomy" id="2922238"/>
    <lineage>
        <taxon>Bacteria</taxon>
        <taxon>Bacillati</taxon>
        <taxon>Cyanobacteriota</taxon>
        <taxon>Cyanophyceae</taxon>
        <taxon>Geitlerinematales</taxon>
        <taxon>Geitlerinemataceae</taxon>
        <taxon>Geitlerinema</taxon>
    </lineage>
</organism>
<reference evidence="1 2" key="1">
    <citation type="submission" date="2023-06" db="EMBL/GenBank/DDBJ databases">
        <title>Whole genome sequence of Oscillatoria calcuttensis NRMC-F 0142.</title>
        <authorList>
            <person name="Shakena Fathima T."/>
            <person name="Muralitharan G."/>
            <person name="Thajuddin N."/>
        </authorList>
    </citation>
    <scope>NUCLEOTIDE SEQUENCE [LARGE SCALE GENOMIC DNA]</scope>
    <source>
        <strain evidence="1 2">NRMC-F 0142</strain>
    </source>
</reference>
<gene>
    <name evidence="1" type="ORF">QQ055_09690</name>
</gene>
<comment type="caution">
    <text evidence="1">The sequence shown here is derived from an EMBL/GenBank/DDBJ whole genome shotgun (WGS) entry which is preliminary data.</text>
</comment>
<sequence length="44" mass="5159">MKWQLPFWHFTLIGTPDTHQARSFFFSPLQSSGIRFAGNQTNFL</sequence>
<accession>A0ABT7M0E3</accession>
<proteinExistence type="predicted"/>